<feature type="coiled-coil region" evidence="7">
    <location>
        <begin position="292"/>
        <end position="326"/>
    </location>
</feature>
<dbReference type="EnsemblMetazoa" id="CLYHEMT023508.1">
    <property type="protein sequence ID" value="CLYHEMP023508.1"/>
    <property type="gene ID" value="CLYHEMG023508"/>
</dbReference>
<dbReference type="Pfam" id="PF23327">
    <property type="entry name" value="Chromo_MORC2_6th"/>
    <property type="match status" value="1"/>
</dbReference>
<dbReference type="RefSeq" id="XP_066924044.1">
    <property type="nucleotide sequence ID" value="XM_067067943.1"/>
</dbReference>
<dbReference type="GO" id="GO:0008270">
    <property type="term" value="F:zinc ion binding"/>
    <property type="evidence" value="ECO:0007669"/>
    <property type="project" value="UniProtKB-KW"/>
</dbReference>
<feature type="compositionally biased region" description="Basic and acidic residues" evidence="8">
    <location>
        <begin position="740"/>
        <end position="762"/>
    </location>
</feature>
<keyword evidence="4" id="KW-0862">Zinc</keyword>
<dbReference type="InterPro" id="IPR036890">
    <property type="entry name" value="HATPase_C_sf"/>
</dbReference>
<accession>A0A7M6DR40</accession>
<reference evidence="10" key="1">
    <citation type="submission" date="2021-01" db="UniProtKB">
        <authorList>
            <consortium name="EnsemblMetazoa"/>
        </authorList>
    </citation>
    <scope>IDENTIFICATION</scope>
</reference>
<feature type="region of interest" description="Disordered" evidence="8">
    <location>
        <begin position="574"/>
        <end position="772"/>
    </location>
</feature>
<dbReference type="InterPro" id="IPR011124">
    <property type="entry name" value="Znf_CW"/>
</dbReference>
<evidence type="ECO:0000256" key="7">
    <source>
        <dbReference type="SAM" id="Coils"/>
    </source>
</evidence>
<evidence type="ECO:0000256" key="5">
    <source>
        <dbReference type="ARBA" id="ARBA00023054"/>
    </source>
</evidence>
<dbReference type="SUPFAM" id="SSF55874">
    <property type="entry name" value="ATPase domain of HSP90 chaperone/DNA topoisomerase II/histidine kinase"/>
    <property type="match status" value="1"/>
</dbReference>
<dbReference type="InterPro" id="IPR041006">
    <property type="entry name" value="Morc_S5"/>
</dbReference>
<evidence type="ECO:0000256" key="8">
    <source>
        <dbReference type="SAM" id="MobiDB-lite"/>
    </source>
</evidence>
<evidence type="ECO:0000256" key="3">
    <source>
        <dbReference type="ARBA" id="ARBA00022771"/>
    </source>
</evidence>
<evidence type="ECO:0000256" key="4">
    <source>
        <dbReference type="ARBA" id="ARBA00022833"/>
    </source>
</evidence>
<evidence type="ECO:0000256" key="2">
    <source>
        <dbReference type="ARBA" id="ARBA00022723"/>
    </source>
</evidence>
<dbReference type="Gene3D" id="3.30.40.100">
    <property type="match status" value="1"/>
</dbReference>
<evidence type="ECO:0000256" key="6">
    <source>
        <dbReference type="ARBA" id="ARBA00023242"/>
    </source>
</evidence>
<dbReference type="GeneID" id="136811328"/>
<evidence type="ECO:0000313" key="10">
    <source>
        <dbReference type="EnsemblMetazoa" id="CLYHEMP023508.1"/>
    </source>
</evidence>
<organism evidence="10 11">
    <name type="scientific">Clytia hemisphaerica</name>
    <dbReference type="NCBI Taxonomy" id="252671"/>
    <lineage>
        <taxon>Eukaryota</taxon>
        <taxon>Metazoa</taxon>
        <taxon>Cnidaria</taxon>
        <taxon>Hydrozoa</taxon>
        <taxon>Hydroidolina</taxon>
        <taxon>Leptothecata</taxon>
        <taxon>Obeliida</taxon>
        <taxon>Clytiidae</taxon>
        <taxon>Clytia</taxon>
    </lineage>
</organism>
<dbReference type="PANTHER" id="PTHR23337:SF3">
    <property type="entry name" value="MORC FAMILY CW-TYPE ZINC FINGER 2"/>
    <property type="match status" value="1"/>
</dbReference>
<feature type="compositionally biased region" description="Basic and acidic residues" evidence="8">
    <location>
        <begin position="574"/>
        <end position="586"/>
    </location>
</feature>
<evidence type="ECO:0000313" key="11">
    <source>
        <dbReference type="Proteomes" id="UP000594262"/>
    </source>
</evidence>
<keyword evidence="3" id="KW-0863">Zinc-finger</keyword>
<evidence type="ECO:0000256" key="1">
    <source>
        <dbReference type="ARBA" id="ARBA00004123"/>
    </source>
</evidence>
<feature type="coiled-coil region" evidence="7">
    <location>
        <begin position="915"/>
        <end position="959"/>
    </location>
</feature>
<dbReference type="Pfam" id="PF13589">
    <property type="entry name" value="HATPase_c_3"/>
    <property type="match status" value="1"/>
</dbReference>
<dbReference type="CDD" id="cd16931">
    <property type="entry name" value="HATPase_MORC-like"/>
    <property type="match status" value="1"/>
</dbReference>
<protein>
    <recommendedName>
        <fullName evidence="9">CW-type domain-containing protein</fullName>
    </recommendedName>
</protein>
<name>A0A7M6DR40_9CNID</name>
<dbReference type="GO" id="GO:0005634">
    <property type="term" value="C:nucleus"/>
    <property type="evidence" value="ECO:0007669"/>
    <property type="project" value="UniProtKB-SubCell"/>
</dbReference>
<dbReference type="AlphaFoldDB" id="A0A7M6DR40"/>
<dbReference type="PANTHER" id="PTHR23337">
    <property type="entry name" value="ZINC FINGER CW-TYPE COILED-COIL DOMAIN PROTEIN 1"/>
    <property type="match status" value="1"/>
</dbReference>
<feature type="domain" description="CW-type" evidence="9">
    <location>
        <begin position="496"/>
        <end position="550"/>
    </location>
</feature>
<feature type="compositionally biased region" description="Basic and acidic residues" evidence="8">
    <location>
        <begin position="723"/>
        <end position="732"/>
    </location>
</feature>
<proteinExistence type="predicted"/>
<dbReference type="Pfam" id="PF07496">
    <property type="entry name" value="zf-CW"/>
    <property type="match status" value="1"/>
</dbReference>
<keyword evidence="11" id="KW-1185">Reference proteome</keyword>
<comment type="subcellular location">
    <subcellularLocation>
        <location evidence="1">Nucleus</location>
    </subcellularLocation>
</comment>
<keyword evidence="6" id="KW-0539">Nucleus</keyword>
<dbReference type="OrthoDB" id="10251809at2759"/>
<dbReference type="Pfam" id="PF17942">
    <property type="entry name" value="Morc6_S5"/>
    <property type="match status" value="1"/>
</dbReference>
<dbReference type="InterPro" id="IPR056360">
    <property type="entry name" value="Chromo_MORC2_6th"/>
</dbReference>
<sequence length="1011" mass="115792">MAYSNLSRAQLTYEYLHTNSTTHEFLFGALAELVDNARDANATEMRIYTAPKPNIRGGFILCFMDNGCGMDPIEVSQVVQFGRSSKREAGANHIGQYGNGLKSGSMRIGKDMILFTKKGDTMSCLFLSRTFHEKEDIHEVIVPMPSWNSKTKEPYLGDGQTIEKHNLEVEIITKYSPFKSQDEVFAEFEKIPANAGTNVMIYNMKLMDNGLPELDIKKDEKDILMADPHSAEVYDIDENIQPEKMSFRNYCSILYCEPNMKIYIQDQKILTRKMVYSLYKPKSYTFTSTRFKKRSEIEAEIAERLAKDAEEKAKELMTQSREVNATNVITTKEGKQAITKAGAKADEAKVDADFKRKLAEAKRKSAKEPKTLTFTFGFNINKRNCDGLFIYNCNRLIRMYEKVGGQMQGGNNRCSGIVGIVDVPYLVLEPTHNKQDFADQKEYKHLLRSMSDHMLQYWKDSKIESQGITKFWDDFGYGSSWKDDPSDEAKFKMKRLSSTVQLAQCNDCLKWRQLTFSRKMINYVVPPAWVCSNNTDIALSSCKKPEQKITIQTGKLTKEIKNLNDKRADEVRKLEEKLNQKKSEIKKNRRARSPSPVREPTPPPVAKRGRRQKSTSPSPSPPKKKAPVRKAKSPSPPPRVQRKKARSPSPPPSKKKANKVVSPAPKRKAKSPSPPPQPAKSRKKARSPSPPLARLKQRKAKSPSPSPEPAVLSRPKRTTVKPDPPKAPEPSKTKLKPVPKKTEAEKAPIKIRQVEEEANKADTEEEEELTSTKYPQSCKVEAKMNKSWYNGTVVAYKKGGAEGSIRVRVKFEKHSHDKFDKWFFETDPMLRLREPESEEVSNNVDHEDTAVNKADYQDPTGELLEKTTYLLRRCLCYFRAPDFEKDKREILALTPQQLKDFPLNMFFDDYERNIKKQLQASRENFIKKADETEQKLRECETEKNRIEKDLKEVKTLSNKTSKTLKDLRLDVNVMLRNILNEDEKLDFSDASENVDIYLRTIVEQINDESKK</sequence>
<feature type="compositionally biased region" description="Basic residues" evidence="8">
    <location>
        <begin position="622"/>
        <end position="632"/>
    </location>
</feature>
<dbReference type="Proteomes" id="UP000594262">
    <property type="component" value="Unplaced"/>
</dbReference>
<keyword evidence="2" id="KW-0479">Metal-binding</keyword>
<dbReference type="Gene3D" id="3.30.565.10">
    <property type="entry name" value="Histidine kinase-like ATPase, C-terminal domain"/>
    <property type="match status" value="1"/>
</dbReference>
<dbReference type="PROSITE" id="PS51050">
    <property type="entry name" value="ZF_CW"/>
    <property type="match status" value="1"/>
</dbReference>
<keyword evidence="5 7" id="KW-0175">Coiled coil</keyword>
<evidence type="ECO:0000259" key="9">
    <source>
        <dbReference type="PROSITE" id="PS51050"/>
    </source>
</evidence>